<dbReference type="STRING" id="482461.SAMN05216244_2195"/>
<dbReference type="GO" id="GO:0016920">
    <property type="term" value="F:pyroglutamyl-peptidase activity"/>
    <property type="evidence" value="ECO:0007669"/>
    <property type="project" value="UniProtKB-EC"/>
</dbReference>
<evidence type="ECO:0000313" key="11">
    <source>
        <dbReference type="EMBL" id="SDM28081.1"/>
    </source>
</evidence>
<evidence type="ECO:0000256" key="4">
    <source>
        <dbReference type="ARBA" id="ARBA00006641"/>
    </source>
</evidence>
<sequence length="207" mass="22695">MKVLLTGFEPFLGMSENPTELVTKKLAGKTLLDMEITGHILPVDFQEASKRLITQVDKLQPDMIISLGVAAGRNRITPERIAINCMDGEPDNAGNIHQDKKIADNGPDGYFSTLPIRNLVDTLQQKGIPAGISNSAGTYLCNQIMYIARHHIETSDIDCLTGFIHMPAHHALAVENPKLPSWSLNDLTTAVEVILQELAITSKRAMI</sequence>
<dbReference type="InterPro" id="IPR000816">
    <property type="entry name" value="Peptidase_C15"/>
</dbReference>
<dbReference type="OrthoDB" id="9779738at2"/>
<keyword evidence="8" id="KW-0788">Thiol protease</keyword>
<dbReference type="PANTHER" id="PTHR23402:SF1">
    <property type="entry name" value="PYROGLUTAMYL-PEPTIDASE I"/>
    <property type="match status" value="1"/>
</dbReference>
<keyword evidence="7" id="KW-0378">Hydrolase</keyword>
<comment type="similarity">
    <text evidence="4">Belongs to the peptidase C15 family.</text>
</comment>
<dbReference type="PROSITE" id="PS01334">
    <property type="entry name" value="PYRASE_CYS"/>
    <property type="match status" value="1"/>
</dbReference>
<dbReference type="Proteomes" id="UP000182347">
    <property type="component" value="Unassembled WGS sequence"/>
</dbReference>
<organism evidence="11 12">
    <name type="scientific">Sediminibacillus halophilus</name>
    <dbReference type="NCBI Taxonomy" id="482461"/>
    <lineage>
        <taxon>Bacteria</taxon>
        <taxon>Bacillati</taxon>
        <taxon>Bacillota</taxon>
        <taxon>Bacilli</taxon>
        <taxon>Bacillales</taxon>
        <taxon>Bacillaceae</taxon>
        <taxon>Sediminibacillus</taxon>
    </lineage>
</organism>
<evidence type="ECO:0000256" key="10">
    <source>
        <dbReference type="PROSITE-ProRule" id="PRU10077"/>
    </source>
</evidence>
<dbReference type="PROSITE" id="PS01333">
    <property type="entry name" value="PYRASE_GLU"/>
    <property type="match status" value="1"/>
</dbReference>
<name>A0A1G9RXW3_9BACI</name>
<keyword evidence="12" id="KW-1185">Reference proteome</keyword>
<dbReference type="InterPro" id="IPR033693">
    <property type="entry name" value="PGPEP1_Glu_AS"/>
</dbReference>
<evidence type="ECO:0000256" key="9">
    <source>
        <dbReference type="PROSITE-ProRule" id="PRU10076"/>
    </source>
</evidence>
<dbReference type="SUPFAM" id="SSF53182">
    <property type="entry name" value="Pyrrolidone carboxyl peptidase (pyroglutamate aminopeptidase)"/>
    <property type="match status" value="1"/>
</dbReference>
<feature type="active site" evidence="9">
    <location>
        <position position="79"/>
    </location>
</feature>
<reference evidence="12" key="1">
    <citation type="submission" date="2016-10" db="EMBL/GenBank/DDBJ databases">
        <authorList>
            <person name="Varghese N."/>
            <person name="Submissions S."/>
        </authorList>
    </citation>
    <scope>NUCLEOTIDE SEQUENCE [LARGE SCALE GENOMIC DNA]</scope>
    <source>
        <strain evidence="12">CGMCC 1.6199</strain>
    </source>
</reference>
<comment type="catalytic activity">
    <reaction evidence="1 9">
        <text>Release of an N-terminal pyroglutamyl group from a polypeptide, the second amino acid generally not being Pro.</text>
        <dbReference type="EC" id="3.4.19.3"/>
    </reaction>
</comment>
<evidence type="ECO:0000256" key="6">
    <source>
        <dbReference type="ARBA" id="ARBA00022670"/>
    </source>
</evidence>
<evidence type="ECO:0000256" key="3">
    <source>
        <dbReference type="ARBA" id="ARBA00004496"/>
    </source>
</evidence>
<dbReference type="PRINTS" id="PR00706">
    <property type="entry name" value="PYROGLUPTASE"/>
</dbReference>
<dbReference type="InterPro" id="IPR016125">
    <property type="entry name" value="Peptidase_C15-like"/>
</dbReference>
<evidence type="ECO:0000256" key="7">
    <source>
        <dbReference type="ARBA" id="ARBA00022801"/>
    </source>
</evidence>
<dbReference type="InterPro" id="IPR033694">
    <property type="entry name" value="PGPEP1_Cys_AS"/>
</dbReference>
<dbReference type="EC" id="3.4.19.3" evidence="9"/>
<dbReference type="PIRSF" id="PIRSF015592">
    <property type="entry name" value="Prld-crbxl_pptds"/>
    <property type="match status" value="1"/>
</dbReference>
<comment type="function">
    <text evidence="2">Removes 5-oxoproline from various penultimate amino acid residues except L-proline.</text>
</comment>
<protein>
    <recommendedName>
        <fullName evidence="9">Pyroglutamyl-peptidase I</fullName>
        <ecNumber evidence="9">3.4.19.3</ecNumber>
    </recommendedName>
</protein>
<dbReference type="AlphaFoldDB" id="A0A1G9RXW3"/>
<evidence type="ECO:0000256" key="2">
    <source>
        <dbReference type="ARBA" id="ARBA00002280"/>
    </source>
</evidence>
<comment type="subcellular location">
    <subcellularLocation>
        <location evidence="3">Cytoplasm</location>
    </subcellularLocation>
</comment>
<dbReference type="InterPro" id="IPR036440">
    <property type="entry name" value="Peptidase_C15-like_sf"/>
</dbReference>
<feature type="active site" evidence="10">
    <location>
        <position position="141"/>
    </location>
</feature>
<evidence type="ECO:0000313" key="12">
    <source>
        <dbReference type="Proteomes" id="UP000182347"/>
    </source>
</evidence>
<keyword evidence="6" id="KW-0645">Protease</keyword>
<dbReference type="PANTHER" id="PTHR23402">
    <property type="entry name" value="PROTEASE FAMILY C15 PYROGLUTAMYL-PEPTIDASE I-RELATED"/>
    <property type="match status" value="1"/>
</dbReference>
<accession>A0A1G9RXW3</accession>
<evidence type="ECO:0000256" key="5">
    <source>
        <dbReference type="ARBA" id="ARBA00022490"/>
    </source>
</evidence>
<dbReference type="NCBIfam" id="NF009676">
    <property type="entry name" value="PRK13197.1"/>
    <property type="match status" value="1"/>
</dbReference>
<evidence type="ECO:0000256" key="1">
    <source>
        <dbReference type="ARBA" id="ARBA00001770"/>
    </source>
</evidence>
<gene>
    <name evidence="11" type="ORF">SAMN05216244_2195</name>
</gene>
<dbReference type="EMBL" id="FNHF01000002">
    <property type="protein sequence ID" value="SDM28081.1"/>
    <property type="molecule type" value="Genomic_DNA"/>
</dbReference>
<dbReference type="RefSeq" id="WP_074598828.1">
    <property type="nucleotide sequence ID" value="NZ_FNHF01000002.1"/>
</dbReference>
<dbReference type="Gene3D" id="3.40.630.20">
    <property type="entry name" value="Peptidase C15, pyroglutamyl peptidase I-like"/>
    <property type="match status" value="1"/>
</dbReference>
<evidence type="ECO:0000256" key="8">
    <source>
        <dbReference type="ARBA" id="ARBA00022807"/>
    </source>
</evidence>
<dbReference type="CDD" id="cd00501">
    <property type="entry name" value="Peptidase_C15"/>
    <property type="match status" value="1"/>
</dbReference>
<dbReference type="GO" id="GO:0006508">
    <property type="term" value="P:proteolysis"/>
    <property type="evidence" value="ECO:0007669"/>
    <property type="project" value="UniProtKB-KW"/>
</dbReference>
<dbReference type="Pfam" id="PF01470">
    <property type="entry name" value="Peptidase_C15"/>
    <property type="match status" value="1"/>
</dbReference>
<proteinExistence type="inferred from homology"/>
<dbReference type="GO" id="GO:0005829">
    <property type="term" value="C:cytosol"/>
    <property type="evidence" value="ECO:0007669"/>
    <property type="project" value="InterPro"/>
</dbReference>
<keyword evidence="5" id="KW-0963">Cytoplasm</keyword>